<evidence type="ECO:0000313" key="4">
    <source>
        <dbReference type="EMBL" id="QHT32458.1"/>
    </source>
</evidence>
<accession>A0A6C0ETY0</accession>
<dbReference type="GO" id="GO:0032259">
    <property type="term" value="P:methylation"/>
    <property type="evidence" value="ECO:0007669"/>
    <property type="project" value="UniProtKB-KW"/>
</dbReference>
<evidence type="ECO:0000256" key="3">
    <source>
        <dbReference type="ARBA" id="ARBA00022691"/>
    </source>
</evidence>
<dbReference type="InterPro" id="IPR018117">
    <property type="entry name" value="C5_DNA_meth_AS"/>
</dbReference>
<dbReference type="AlphaFoldDB" id="A0A6C0ETY0"/>
<keyword evidence="3" id="KW-0949">S-adenosyl-L-methionine</keyword>
<evidence type="ECO:0000256" key="2">
    <source>
        <dbReference type="ARBA" id="ARBA00022679"/>
    </source>
</evidence>
<evidence type="ECO:0000256" key="1">
    <source>
        <dbReference type="ARBA" id="ARBA00022603"/>
    </source>
</evidence>
<dbReference type="PANTHER" id="PTHR46098:SF1">
    <property type="entry name" value="TRNA (CYTOSINE(38)-C(5))-METHYLTRANSFERASE"/>
    <property type="match status" value="1"/>
</dbReference>
<dbReference type="NCBIfam" id="TIGR00675">
    <property type="entry name" value="dcm"/>
    <property type="match status" value="1"/>
</dbReference>
<dbReference type="PROSITE" id="PS51679">
    <property type="entry name" value="SAM_MT_C5"/>
    <property type="match status" value="1"/>
</dbReference>
<reference evidence="4" key="1">
    <citation type="journal article" date="2020" name="Nature">
        <title>Giant virus diversity and host interactions through global metagenomics.</title>
        <authorList>
            <person name="Schulz F."/>
            <person name="Roux S."/>
            <person name="Paez-Espino D."/>
            <person name="Jungbluth S."/>
            <person name="Walsh D.A."/>
            <person name="Denef V.J."/>
            <person name="McMahon K.D."/>
            <person name="Konstantinidis K.T."/>
            <person name="Eloe-Fadrosh E.A."/>
            <person name="Kyrpides N.C."/>
            <person name="Woyke T."/>
        </authorList>
    </citation>
    <scope>NUCLEOTIDE SEQUENCE</scope>
    <source>
        <strain evidence="4">GVMAG-M-3300009159-65</strain>
    </source>
</reference>
<dbReference type="PROSITE" id="PS00094">
    <property type="entry name" value="C5_MTASE_1"/>
    <property type="match status" value="1"/>
</dbReference>
<protein>
    <recommendedName>
        <fullName evidence="5">DNA (cytosine-5-)-methyltransferase</fullName>
    </recommendedName>
</protein>
<evidence type="ECO:0008006" key="5">
    <source>
        <dbReference type="Google" id="ProtNLM"/>
    </source>
</evidence>
<dbReference type="GO" id="GO:0008168">
    <property type="term" value="F:methyltransferase activity"/>
    <property type="evidence" value="ECO:0007669"/>
    <property type="project" value="UniProtKB-KW"/>
</dbReference>
<keyword evidence="1" id="KW-0489">Methyltransferase</keyword>
<dbReference type="Gene3D" id="3.40.50.150">
    <property type="entry name" value="Vaccinia Virus protein VP39"/>
    <property type="match status" value="1"/>
</dbReference>
<proteinExistence type="predicted"/>
<name>A0A6C0ETY0_9ZZZZ</name>
<sequence>MEYTNHTKIMLLEKCKILNIKGYKSKNKTELIKLIESSLKIVDPIKNIHTDDLKSSIKYIDLFCGIGSFHYSFKKLGWKCVMSCDIDVSVKETYKLNYDILPLGDITTIKPSDISSYDILCAGFPCQPFSQCGNHKGFEDKRGTLFFNIMKFIEFHKPKIIIFENVQGLLNHDKGKTFEKIKLCIDKEHYTITYKILKCSDFGLPQMRKRLIIIGVKNDIPIVKHIDKLLICDEYIKQSTLSELLGKNFEKKIAYTIRCGGKNSPIKDKHNWDGYIVDGKEYRLTLEDCLMIQGFNPDFKLCGNNKNKWKQIGNTIPTIFTEIIGLNLNKYIHLL</sequence>
<dbReference type="Pfam" id="PF00145">
    <property type="entry name" value="DNA_methylase"/>
    <property type="match status" value="2"/>
</dbReference>
<dbReference type="SUPFAM" id="SSF53335">
    <property type="entry name" value="S-adenosyl-L-methionine-dependent methyltransferases"/>
    <property type="match status" value="1"/>
</dbReference>
<keyword evidence="2" id="KW-0808">Transferase</keyword>
<dbReference type="PANTHER" id="PTHR46098">
    <property type="entry name" value="TRNA (CYTOSINE(38)-C(5))-METHYLTRANSFERASE"/>
    <property type="match status" value="1"/>
</dbReference>
<dbReference type="InterPro" id="IPR050750">
    <property type="entry name" value="C5-MTase"/>
</dbReference>
<dbReference type="InterPro" id="IPR029063">
    <property type="entry name" value="SAM-dependent_MTases_sf"/>
</dbReference>
<dbReference type="Gene3D" id="3.90.120.10">
    <property type="entry name" value="DNA Methylase, subunit A, domain 2"/>
    <property type="match status" value="1"/>
</dbReference>
<dbReference type="InterPro" id="IPR001525">
    <property type="entry name" value="C5_MeTfrase"/>
</dbReference>
<dbReference type="CDD" id="cd00315">
    <property type="entry name" value="Cyt_C5_DNA_methylase"/>
    <property type="match status" value="1"/>
</dbReference>
<organism evidence="4">
    <name type="scientific">viral metagenome</name>
    <dbReference type="NCBI Taxonomy" id="1070528"/>
    <lineage>
        <taxon>unclassified sequences</taxon>
        <taxon>metagenomes</taxon>
        <taxon>organismal metagenomes</taxon>
    </lineage>
</organism>
<dbReference type="EMBL" id="MN738942">
    <property type="protein sequence ID" value="QHT32458.1"/>
    <property type="molecule type" value="Genomic_DNA"/>
</dbReference>
<dbReference type="PRINTS" id="PR00105">
    <property type="entry name" value="C5METTRFRASE"/>
</dbReference>